<sequence>MEIPRVRHLILLVGSNPLPNAVAGKLLVEAEGIITLVHSSDSFSVAQRLKEWLEREHQKKDIVKLKEVKESEPSSICQGVRKCLEEVQGRSIGLNYTGGTKMMSVQAYRAVEQWAKDKGITPVFSYLDARALQMVFEPTDGYLSERRIYVGREVMLSLEDFLALHGWRLRSEPNNKPVLYDTAQALAIFCSRDADSYEKWNSWIKEELLSKCKRPTNLNKWKSKTELMQITLSCKEEMKGIFKSLLDDQGKDLPLTHSAFKDDPIRFCSWLHGIWLEHYVLGILNKLKEDLQLGEVAQNVETEDVKFEVDVVAICGYQLFAFSCSTSNDRKILKQKLFEAYVRAQQLGGDEARVALICCAEDPAGLEQEIRRDFDCEGRVRVFGRKQLADLAFHIEDWIKSQSGGE</sequence>
<dbReference type="Gene3D" id="3.40.50.10770">
    <property type="entry name" value="Hypothetical protein VC1899 like domain (Restriction endonuclease-like)"/>
    <property type="match status" value="1"/>
</dbReference>
<accession>A0A1M7MME7</accession>
<evidence type="ECO:0000313" key="4">
    <source>
        <dbReference type="Proteomes" id="UP000184375"/>
    </source>
</evidence>
<feature type="domain" description="Card1 endonuclease" evidence="1">
    <location>
        <begin position="270"/>
        <end position="400"/>
    </location>
</feature>
<reference evidence="4" key="1">
    <citation type="submission" date="2016-11" db="EMBL/GenBank/DDBJ databases">
        <authorList>
            <person name="Varghese N."/>
            <person name="Submissions S."/>
        </authorList>
    </citation>
    <scope>NUCLEOTIDE SEQUENCE [LARGE SCALE GENOMIC DNA]</scope>
    <source>
        <strain evidence="4">DSM 18802</strain>
    </source>
</reference>
<dbReference type="Pfam" id="PF09002">
    <property type="entry name" value="Card1_endonuc"/>
    <property type="match status" value="1"/>
</dbReference>
<dbReference type="OrthoDB" id="9797116at2"/>
<dbReference type="InterPro" id="IPR011856">
    <property type="entry name" value="tRNA_endonuc-like_dom_sf"/>
</dbReference>
<name>A0A1M7MME7_9FIRM</name>
<proteinExistence type="predicted"/>
<feature type="domain" description="Card1 CARF" evidence="2">
    <location>
        <begin position="10"/>
        <end position="112"/>
    </location>
</feature>
<dbReference type="InterPro" id="IPR011335">
    <property type="entry name" value="Restrct_endonuc-II-like"/>
</dbReference>
<dbReference type="STRING" id="447595.SAMN05660826_02348"/>
<gene>
    <name evidence="3" type="ORF">SAMN05660826_02348</name>
</gene>
<dbReference type="AlphaFoldDB" id="A0A1M7MME7"/>
<dbReference type="Proteomes" id="UP000184375">
    <property type="component" value="Unassembled WGS sequence"/>
</dbReference>
<dbReference type="InterPro" id="IPR015093">
    <property type="entry name" value="Card1_endonucl_dom"/>
</dbReference>
<evidence type="ECO:0000313" key="3">
    <source>
        <dbReference type="EMBL" id="SHM92179.1"/>
    </source>
</evidence>
<dbReference type="GO" id="GO:0003676">
    <property type="term" value="F:nucleic acid binding"/>
    <property type="evidence" value="ECO:0007669"/>
    <property type="project" value="InterPro"/>
</dbReference>
<dbReference type="InterPro" id="IPR056339">
    <property type="entry name" value="CARF_Card1"/>
</dbReference>
<evidence type="ECO:0000259" key="2">
    <source>
        <dbReference type="Pfam" id="PF23400"/>
    </source>
</evidence>
<protein>
    <recommendedName>
        <fullName evidence="5">DUF1887 domain-containing protein</fullName>
    </recommendedName>
</protein>
<keyword evidence="4" id="KW-1185">Reference proteome</keyword>
<dbReference type="RefSeq" id="WP_073258658.1">
    <property type="nucleotide sequence ID" value="NZ_FRCR01000025.1"/>
</dbReference>
<organism evidence="3 4">
    <name type="scientific">Caldanaerovirga acetigignens</name>
    <dbReference type="NCBI Taxonomy" id="447595"/>
    <lineage>
        <taxon>Bacteria</taxon>
        <taxon>Bacillati</taxon>
        <taxon>Bacillota</taxon>
        <taxon>Clostridia</taxon>
        <taxon>Thermosediminibacterales</taxon>
        <taxon>Thermosediminibacteraceae</taxon>
        <taxon>Caldanaerovirga</taxon>
    </lineage>
</organism>
<dbReference type="Gene3D" id="3.40.1350.10">
    <property type="match status" value="1"/>
</dbReference>
<evidence type="ECO:0000259" key="1">
    <source>
        <dbReference type="Pfam" id="PF09002"/>
    </source>
</evidence>
<evidence type="ECO:0008006" key="5">
    <source>
        <dbReference type="Google" id="ProtNLM"/>
    </source>
</evidence>
<dbReference type="Pfam" id="PF23400">
    <property type="entry name" value="CARF_Card1"/>
    <property type="match status" value="1"/>
</dbReference>
<dbReference type="SUPFAM" id="SSF52980">
    <property type="entry name" value="Restriction endonuclease-like"/>
    <property type="match status" value="1"/>
</dbReference>
<dbReference type="EMBL" id="FRCR01000025">
    <property type="protein sequence ID" value="SHM92179.1"/>
    <property type="molecule type" value="Genomic_DNA"/>
</dbReference>